<evidence type="ECO:0000313" key="2">
    <source>
        <dbReference type="EMBL" id="MBC5666424.1"/>
    </source>
</evidence>
<dbReference type="RefSeq" id="WP_118589099.1">
    <property type="nucleotide sequence ID" value="NZ_JACOOZ010000001.1"/>
</dbReference>
<keyword evidence="3" id="KW-1185">Reference proteome</keyword>
<feature type="domain" description="ANTAR" evidence="1">
    <location>
        <begin position="115"/>
        <end position="176"/>
    </location>
</feature>
<reference evidence="2 3" key="1">
    <citation type="submission" date="2020-08" db="EMBL/GenBank/DDBJ databases">
        <title>Genome public.</title>
        <authorList>
            <person name="Liu C."/>
            <person name="Sun Q."/>
        </authorList>
    </citation>
    <scope>NUCLEOTIDE SEQUENCE [LARGE SCALE GENOMIC DNA]</scope>
    <source>
        <strain evidence="2 3">BX4</strain>
    </source>
</reference>
<protein>
    <submittedName>
        <fullName evidence="2">ANTAR domain-containing protein</fullName>
    </submittedName>
</protein>
<organism evidence="2 3">
    <name type="scientific">Eubacterium segne</name>
    <dbReference type="NCBI Taxonomy" id="2763045"/>
    <lineage>
        <taxon>Bacteria</taxon>
        <taxon>Bacillati</taxon>
        <taxon>Bacillota</taxon>
        <taxon>Clostridia</taxon>
        <taxon>Eubacteriales</taxon>
        <taxon>Eubacteriaceae</taxon>
        <taxon>Eubacterium</taxon>
    </lineage>
</organism>
<evidence type="ECO:0000313" key="3">
    <source>
        <dbReference type="Proteomes" id="UP000597877"/>
    </source>
</evidence>
<accession>A0ABR7F0D1</accession>
<dbReference type="Proteomes" id="UP000597877">
    <property type="component" value="Unassembled WGS sequence"/>
</dbReference>
<name>A0ABR7F0D1_9FIRM</name>
<dbReference type="InterPro" id="IPR005561">
    <property type="entry name" value="ANTAR"/>
</dbReference>
<sequence>MAGIIVVFPKPEDSKAIKNLLVHNGYESVFNCTTGSKAITLADTLGEGVIISGYRMTDMPYTDILDNVEGRFEMLLVTSKQKLLEDNRGVAMVEMPIKVRDFLNSVELMQNNIYAKLRRKKRVVHQRTEEEQSVIDEAKSVLMEKNNMSENEAHRYIQKSAMDSGRTMVETAISVLKIMYKE</sequence>
<dbReference type="PROSITE" id="PS50921">
    <property type="entry name" value="ANTAR"/>
    <property type="match status" value="1"/>
</dbReference>
<gene>
    <name evidence="2" type="ORF">H8S00_00210</name>
</gene>
<dbReference type="Pfam" id="PF03861">
    <property type="entry name" value="ANTAR"/>
    <property type="match status" value="1"/>
</dbReference>
<evidence type="ECO:0000259" key="1">
    <source>
        <dbReference type="PROSITE" id="PS50921"/>
    </source>
</evidence>
<dbReference type="EMBL" id="JACOOZ010000001">
    <property type="protein sequence ID" value="MBC5666424.1"/>
    <property type="molecule type" value="Genomic_DNA"/>
</dbReference>
<dbReference type="SUPFAM" id="SSF52172">
    <property type="entry name" value="CheY-like"/>
    <property type="match status" value="1"/>
</dbReference>
<proteinExistence type="predicted"/>
<comment type="caution">
    <text evidence="2">The sequence shown here is derived from an EMBL/GenBank/DDBJ whole genome shotgun (WGS) entry which is preliminary data.</text>
</comment>
<dbReference type="InterPro" id="IPR036388">
    <property type="entry name" value="WH-like_DNA-bd_sf"/>
</dbReference>
<dbReference type="SMART" id="SM01012">
    <property type="entry name" value="ANTAR"/>
    <property type="match status" value="1"/>
</dbReference>
<dbReference type="Gene3D" id="1.10.10.10">
    <property type="entry name" value="Winged helix-like DNA-binding domain superfamily/Winged helix DNA-binding domain"/>
    <property type="match status" value="1"/>
</dbReference>
<dbReference type="InterPro" id="IPR011006">
    <property type="entry name" value="CheY-like_superfamily"/>
</dbReference>